<evidence type="ECO:0000313" key="1">
    <source>
        <dbReference type="EMBL" id="VVP42573.1"/>
    </source>
</evidence>
<evidence type="ECO:0000313" key="2">
    <source>
        <dbReference type="Proteomes" id="UP000327111"/>
    </source>
</evidence>
<dbReference type="EMBL" id="CABVIF010000012">
    <property type="protein sequence ID" value="VVP42573.1"/>
    <property type="molecule type" value="Genomic_DNA"/>
</dbReference>
<dbReference type="AlphaFoldDB" id="A0A5E7P4V3"/>
<sequence length="122" mass="13994">MANLIQRKAALVSLYPKEYDSDMIDFKRSRIFADWLDSLRDTLGKARIIARLRAAEHGNFGDCDSIGATVYEMRVHHGPGYRIYFTRKGERVYLLLVGGDKSTQKRDIKRAIQMAQNIGNEE</sequence>
<dbReference type="PIRSF" id="PIRSF028744">
    <property type="entry name" value="Addict_mod_HI1419"/>
    <property type="match status" value="1"/>
</dbReference>
<dbReference type="InterPro" id="IPR014056">
    <property type="entry name" value="TypeIITA-like_toxin_pred"/>
</dbReference>
<dbReference type="InterPro" id="IPR009241">
    <property type="entry name" value="HigB-like"/>
</dbReference>
<organism evidence="1 2">
    <name type="scientific">Pseudomonas fluorescens</name>
    <dbReference type="NCBI Taxonomy" id="294"/>
    <lineage>
        <taxon>Bacteria</taxon>
        <taxon>Pseudomonadati</taxon>
        <taxon>Pseudomonadota</taxon>
        <taxon>Gammaproteobacteria</taxon>
        <taxon>Pseudomonadales</taxon>
        <taxon>Pseudomonadaceae</taxon>
        <taxon>Pseudomonas</taxon>
    </lineage>
</organism>
<dbReference type="PANTHER" id="PTHR41791">
    <property type="entry name" value="SSL7039 PROTEIN"/>
    <property type="match status" value="1"/>
</dbReference>
<dbReference type="Proteomes" id="UP000327111">
    <property type="component" value="Unassembled WGS sequence"/>
</dbReference>
<dbReference type="NCBIfam" id="TIGR02683">
    <property type="entry name" value="upstrm_HI1419"/>
    <property type="match status" value="1"/>
</dbReference>
<reference evidence="1 2" key="1">
    <citation type="submission" date="2019-09" db="EMBL/GenBank/DDBJ databases">
        <authorList>
            <person name="Chandra G."/>
            <person name="Truman W A."/>
        </authorList>
    </citation>
    <scope>NUCLEOTIDE SEQUENCE [LARGE SCALE GENOMIC DNA]</scope>
    <source>
        <strain evidence="1">PS854</strain>
    </source>
</reference>
<dbReference type="Pfam" id="PF05973">
    <property type="entry name" value="Gp49"/>
    <property type="match status" value="1"/>
</dbReference>
<evidence type="ECO:0008006" key="3">
    <source>
        <dbReference type="Google" id="ProtNLM"/>
    </source>
</evidence>
<accession>A0A5E7P4V3</accession>
<gene>
    <name evidence="1" type="ORF">PS854_04901</name>
</gene>
<protein>
    <recommendedName>
        <fullName evidence="3">Addiction module protein</fullName>
    </recommendedName>
</protein>
<name>A0A5E7P4V3_PSEFL</name>
<proteinExistence type="predicted"/>
<dbReference type="PANTHER" id="PTHR41791:SF1">
    <property type="entry name" value="SSL7039 PROTEIN"/>
    <property type="match status" value="1"/>
</dbReference>